<dbReference type="GO" id="GO:0046872">
    <property type="term" value="F:metal ion binding"/>
    <property type="evidence" value="ECO:0007669"/>
    <property type="project" value="UniProtKB-KW"/>
</dbReference>
<keyword evidence="14" id="KW-0342">GTP-binding</keyword>
<dbReference type="Pfam" id="PF03144">
    <property type="entry name" value="GTP_EFTU_D2"/>
    <property type="match status" value="1"/>
</dbReference>
<dbReference type="NCBIfam" id="NF000766">
    <property type="entry name" value="PRK00049.1"/>
    <property type="match status" value="1"/>
</dbReference>
<dbReference type="InterPro" id="IPR009000">
    <property type="entry name" value="Transl_B-barrel_sf"/>
</dbReference>
<evidence type="ECO:0000256" key="10">
    <source>
        <dbReference type="ARBA" id="ARBA00022842"/>
    </source>
</evidence>
<evidence type="ECO:0000256" key="6">
    <source>
        <dbReference type="ARBA" id="ARBA00022723"/>
    </source>
</evidence>
<evidence type="ECO:0000256" key="8">
    <source>
        <dbReference type="ARBA" id="ARBA00022768"/>
    </source>
</evidence>
<dbReference type="NCBIfam" id="TIGR00231">
    <property type="entry name" value="small_GTP"/>
    <property type="match status" value="1"/>
</dbReference>
<keyword evidence="8 17" id="KW-0251">Elongation factor</keyword>
<evidence type="ECO:0000256" key="5">
    <source>
        <dbReference type="ARBA" id="ARBA00022490"/>
    </source>
</evidence>
<evidence type="ECO:0000256" key="13">
    <source>
        <dbReference type="ARBA" id="ARBA00023128"/>
    </source>
</evidence>
<keyword evidence="18" id="KW-1185">Reference proteome</keyword>
<accession>A0AAD8BBD1</accession>
<keyword evidence="7" id="KW-0547">Nucleotide-binding</keyword>
<dbReference type="FunFam" id="3.40.50.300:FF:000576">
    <property type="entry name" value="Elongation factor Tu"/>
    <property type="match status" value="1"/>
</dbReference>
<evidence type="ECO:0000256" key="11">
    <source>
        <dbReference type="ARBA" id="ARBA00022917"/>
    </source>
</evidence>
<dbReference type="InterPro" id="IPR000795">
    <property type="entry name" value="T_Tr_GTP-bd_dom"/>
</dbReference>
<evidence type="ECO:0000256" key="3">
    <source>
        <dbReference type="ARBA" id="ARBA00011986"/>
    </source>
</evidence>
<proteinExistence type="predicted"/>
<comment type="subunit">
    <text evidence="2">Monomer.</text>
</comment>
<dbReference type="InterPro" id="IPR041709">
    <property type="entry name" value="EF-Tu_GTP-bd"/>
</dbReference>
<dbReference type="InterPro" id="IPR027417">
    <property type="entry name" value="P-loop_NTPase"/>
</dbReference>
<dbReference type="FunFam" id="2.40.30.10:FF:000001">
    <property type="entry name" value="Elongation factor Tu"/>
    <property type="match status" value="1"/>
</dbReference>
<gene>
    <name evidence="17" type="ORF">Bpfe_020296</name>
</gene>
<sequence length="367" mass="40452">MLSNMAVYLVRPFFGIAANSSCNSFKSPLLFKAAKHVFDVPCQSFTLCSRLLAAPATGKKVFVRDKPHLNIGTIGHVDHGKTTLTAAITKVLASENKASFKAYSDIDNAPEERKRGITINAATVEYETDTRHYGHVDCPGHADYIKNMITGTTQMDGAILVVAATDGTMPQTREHLLLSKQIGIKRLVIFINKADAADKEMQELVEMEIRELLTEFGYDGNATPIITGSALKALEGADPELGEKKIKELLQAIDTHIETPVRDLDKPFFMPIDGTFSIPGRGTVVSGRIERGVVKKGDECEIMGYDKKWKTSITGIEMFKKSLDRGEAGDQLGALIRNIKREEMRRGLCMGKPGTMTMHNRFEAQET</sequence>
<evidence type="ECO:0000313" key="17">
    <source>
        <dbReference type="EMBL" id="KAK0050235.1"/>
    </source>
</evidence>
<dbReference type="GO" id="GO:0005525">
    <property type="term" value="F:GTP binding"/>
    <property type="evidence" value="ECO:0007669"/>
    <property type="project" value="UniProtKB-KW"/>
</dbReference>
<evidence type="ECO:0000313" key="18">
    <source>
        <dbReference type="Proteomes" id="UP001233172"/>
    </source>
</evidence>
<dbReference type="EMBL" id="JASAOG010000116">
    <property type="protein sequence ID" value="KAK0050235.1"/>
    <property type="molecule type" value="Genomic_DNA"/>
</dbReference>
<dbReference type="PANTHER" id="PTHR43721">
    <property type="entry name" value="ELONGATION FACTOR TU-RELATED"/>
    <property type="match status" value="1"/>
</dbReference>
<evidence type="ECO:0000256" key="12">
    <source>
        <dbReference type="ARBA" id="ARBA00022946"/>
    </source>
</evidence>
<keyword evidence="9" id="KW-0378">Hydrolase</keyword>
<dbReference type="GO" id="GO:0005739">
    <property type="term" value="C:mitochondrion"/>
    <property type="evidence" value="ECO:0007669"/>
    <property type="project" value="UniProtKB-SubCell"/>
</dbReference>
<evidence type="ECO:0000256" key="9">
    <source>
        <dbReference type="ARBA" id="ARBA00022801"/>
    </source>
</evidence>
<dbReference type="Gene3D" id="2.40.30.10">
    <property type="entry name" value="Translation factors"/>
    <property type="match status" value="1"/>
</dbReference>
<feature type="domain" description="Tr-type G" evidence="16">
    <location>
        <begin position="66"/>
        <end position="261"/>
    </location>
</feature>
<dbReference type="GO" id="GO:0003924">
    <property type="term" value="F:GTPase activity"/>
    <property type="evidence" value="ECO:0007669"/>
    <property type="project" value="InterPro"/>
</dbReference>
<reference evidence="17" key="2">
    <citation type="submission" date="2023-04" db="EMBL/GenBank/DDBJ databases">
        <authorList>
            <person name="Bu L."/>
            <person name="Lu L."/>
            <person name="Laidemitt M.R."/>
            <person name="Zhang S.M."/>
            <person name="Mutuku M."/>
            <person name="Mkoji G."/>
            <person name="Steinauer M."/>
            <person name="Loker E.S."/>
        </authorList>
    </citation>
    <scope>NUCLEOTIDE SEQUENCE</scope>
    <source>
        <strain evidence="17">KasaAsao</strain>
        <tissue evidence="17">Whole Snail</tissue>
    </source>
</reference>
<dbReference type="PROSITE" id="PS51722">
    <property type="entry name" value="G_TR_2"/>
    <property type="match status" value="1"/>
</dbReference>
<keyword evidence="13" id="KW-0496">Mitochondrion</keyword>
<organism evidence="17 18">
    <name type="scientific">Biomphalaria pfeifferi</name>
    <name type="common">Bloodfluke planorb</name>
    <name type="synonym">Freshwater snail</name>
    <dbReference type="NCBI Taxonomy" id="112525"/>
    <lineage>
        <taxon>Eukaryota</taxon>
        <taxon>Metazoa</taxon>
        <taxon>Spiralia</taxon>
        <taxon>Lophotrochozoa</taxon>
        <taxon>Mollusca</taxon>
        <taxon>Gastropoda</taxon>
        <taxon>Heterobranchia</taxon>
        <taxon>Euthyneura</taxon>
        <taxon>Panpulmonata</taxon>
        <taxon>Hygrophila</taxon>
        <taxon>Lymnaeoidea</taxon>
        <taxon>Planorbidae</taxon>
        <taxon>Biomphalaria</taxon>
    </lineage>
</organism>
<evidence type="ECO:0000259" key="16">
    <source>
        <dbReference type="PROSITE" id="PS51722"/>
    </source>
</evidence>
<dbReference type="AlphaFoldDB" id="A0AAD8BBD1"/>
<dbReference type="InterPro" id="IPR031157">
    <property type="entry name" value="G_TR_CS"/>
</dbReference>
<comment type="caution">
    <text evidence="17">The sequence shown here is derived from an EMBL/GenBank/DDBJ whole genome shotgun (WGS) entry which is preliminary data.</text>
</comment>
<dbReference type="InterPro" id="IPR004161">
    <property type="entry name" value="EFTu-like_2"/>
</dbReference>
<dbReference type="PANTHER" id="PTHR43721:SF36">
    <property type="entry name" value="ELONGATION FACTOR TU, MITOCHONDRIAL"/>
    <property type="match status" value="1"/>
</dbReference>
<keyword evidence="10" id="KW-0460">Magnesium</keyword>
<dbReference type="CDD" id="cd03697">
    <property type="entry name" value="EFTU_II"/>
    <property type="match status" value="1"/>
</dbReference>
<evidence type="ECO:0000256" key="15">
    <source>
        <dbReference type="ARBA" id="ARBA00051990"/>
    </source>
</evidence>
<dbReference type="InterPro" id="IPR050055">
    <property type="entry name" value="EF-Tu_GTPase"/>
</dbReference>
<keyword evidence="11" id="KW-0648">Protein biosynthesis</keyword>
<dbReference type="Proteomes" id="UP001233172">
    <property type="component" value="Unassembled WGS sequence"/>
</dbReference>
<dbReference type="Pfam" id="PF00009">
    <property type="entry name" value="GTP_EFTU"/>
    <property type="match status" value="1"/>
</dbReference>
<evidence type="ECO:0000256" key="14">
    <source>
        <dbReference type="ARBA" id="ARBA00023134"/>
    </source>
</evidence>
<name>A0AAD8BBD1_BIOPF</name>
<reference evidence="17" key="1">
    <citation type="journal article" date="2023" name="PLoS Negl. Trop. Dis.">
        <title>A genome sequence for Biomphalaria pfeifferi, the major vector snail for the human-infecting parasite Schistosoma mansoni.</title>
        <authorList>
            <person name="Bu L."/>
            <person name="Lu L."/>
            <person name="Laidemitt M.R."/>
            <person name="Zhang S.M."/>
            <person name="Mutuku M."/>
            <person name="Mkoji G."/>
            <person name="Steinauer M."/>
            <person name="Loker E.S."/>
        </authorList>
    </citation>
    <scope>NUCLEOTIDE SEQUENCE</scope>
    <source>
        <strain evidence="17">KasaAsao</strain>
    </source>
</reference>
<protein>
    <recommendedName>
        <fullName evidence="4">Elongation factor Tu, mitochondrial</fullName>
        <ecNumber evidence="3">3.6.5.3</ecNumber>
    </recommendedName>
</protein>
<comment type="subcellular location">
    <subcellularLocation>
        <location evidence="1">Mitochondrion</location>
    </subcellularLocation>
</comment>
<evidence type="ECO:0000256" key="7">
    <source>
        <dbReference type="ARBA" id="ARBA00022741"/>
    </source>
</evidence>
<dbReference type="CDD" id="cd01884">
    <property type="entry name" value="EF_Tu"/>
    <property type="match status" value="1"/>
</dbReference>
<evidence type="ECO:0000256" key="1">
    <source>
        <dbReference type="ARBA" id="ARBA00004173"/>
    </source>
</evidence>
<keyword evidence="6" id="KW-0479">Metal-binding</keyword>
<dbReference type="SUPFAM" id="SSF50447">
    <property type="entry name" value="Translation proteins"/>
    <property type="match status" value="1"/>
</dbReference>
<dbReference type="PROSITE" id="PS00301">
    <property type="entry name" value="G_TR_1"/>
    <property type="match status" value="1"/>
</dbReference>
<dbReference type="PRINTS" id="PR00315">
    <property type="entry name" value="ELONGATNFCT"/>
</dbReference>
<dbReference type="EC" id="3.6.5.3" evidence="3"/>
<dbReference type="NCBIfam" id="NF009373">
    <property type="entry name" value="PRK12736.1"/>
    <property type="match status" value="1"/>
</dbReference>
<evidence type="ECO:0000256" key="4">
    <source>
        <dbReference type="ARBA" id="ARBA00017898"/>
    </source>
</evidence>
<evidence type="ECO:0000256" key="2">
    <source>
        <dbReference type="ARBA" id="ARBA00011245"/>
    </source>
</evidence>
<dbReference type="InterPro" id="IPR005225">
    <property type="entry name" value="Small_GTP-bd"/>
</dbReference>
<dbReference type="InterPro" id="IPR033720">
    <property type="entry name" value="EFTU_2"/>
</dbReference>
<dbReference type="GO" id="GO:0070125">
    <property type="term" value="P:mitochondrial translational elongation"/>
    <property type="evidence" value="ECO:0007669"/>
    <property type="project" value="TreeGrafter"/>
</dbReference>
<keyword evidence="12" id="KW-0809">Transit peptide</keyword>
<dbReference type="GO" id="GO:0003746">
    <property type="term" value="F:translation elongation factor activity"/>
    <property type="evidence" value="ECO:0007669"/>
    <property type="project" value="UniProtKB-KW"/>
</dbReference>
<dbReference type="SUPFAM" id="SSF52540">
    <property type="entry name" value="P-loop containing nucleoside triphosphate hydrolases"/>
    <property type="match status" value="1"/>
</dbReference>
<comment type="catalytic activity">
    <reaction evidence="15">
        <text>GTP + H2O = GDP + phosphate + H(+)</text>
        <dbReference type="Rhea" id="RHEA:19669"/>
        <dbReference type="ChEBI" id="CHEBI:15377"/>
        <dbReference type="ChEBI" id="CHEBI:15378"/>
        <dbReference type="ChEBI" id="CHEBI:37565"/>
        <dbReference type="ChEBI" id="CHEBI:43474"/>
        <dbReference type="ChEBI" id="CHEBI:58189"/>
        <dbReference type="EC" id="3.6.5.3"/>
    </reaction>
    <physiologicalReaction direction="left-to-right" evidence="15">
        <dbReference type="Rhea" id="RHEA:19670"/>
    </physiologicalReaction>
</comment>
<keyword evidence="5" id="KW-0963">Cytoplasm</keyword>
<dbReference type="Gene3D" id="3.40.50.300">
    <property type="entry name" value="P-loop containing nucleotide triphosphate hydrolases"/>
    <property type="match status" value="1"/>
</dbReference>